<comment type="caution">
    <text evidence="3">The sequence shown here is derived from an EMBL/GenBank/DDBJ whole genome shotgun (WGS) entry which is preliminary data.</text>
</comment>
<dbReference type="InterPro" id="IPR050535">
    <property type="entry name" value="DNA_Repair-Maintenance_Comp"/>
</dbReference>
<dbReference type="InterPro" id="IPR014576">
    <property type="entry name" value="Pesterase_YhaO"/>
</dbReference>
<dbReference type="AlphaFoldDB" id="X0P9T6"/>
<organism evidence="3 5">
    <name type="scientific">Lentilactobacillus farraginis DSM 18382 = JCM 14108</name>
    <dbReference type="NCBI Taxonomy" id="1423743"/>
    <lineage>
        <taxon>Bacteria</taxon>
        <taxon>Bacillati</taxon>
        <taxon>Bacillota</taxon>
        <taxon>Bacilli</taxon>
        <taxon>Lactobacillales</taxon>
        <taxon>Lactobacillaceae</taxon>
        <taxon>Lentilactobacillus</taxon>
    </lineage>
</organism>
<evidence type="ECO:0000256" key="1">
    <source>
        <dbReference type="ARBA" id="ARBA00022801"/>
    </source>
</evidence>
<keyword evidence="3" id="KW-0540">Nuclease</keyword>
<dbReference type="InterPro" id="IPR041796">
    <property type="entry name" value="Mre11_N"/>
</dbReference>
<dbReference type="STRING" id="1423743.FD41_GL000889"/>
<evidence type="ECO:0000313" key="4">
    <source>
        <dbReference type="EMBL" id="KRM04281.1"/>
    </source>
</evidence>
<evidence type="ECO:0000259" key="2">
    <source>
        <dbReference type="Pfam" id="PF00149"/>
    </source>
</evidence>
<dbReference type="SUPFAM" id="SSF56300">
    <property type="entry name" value="Metallo-dependent phosphatases"/>
    <property type="match status" value="1"/>
</dbReference>
<protein>
    <submittedName>
        <fullName evidence="3 4">DNA repair exonuclease</fullName>
    </submittedName>
</protein>
<dbReference type="PANTHER" id="PTHR30337">
    <property type="entry name" value="COMPONENT OF ATP-DEPENDENT DSDNA EXONUCLEASE"/>
    <property type="match status" value="1"/>
</dbReference>
<keyword evidence="3" id="KW-0269">Exonuclease</keyword>
<dbReference type="PIRSF" id="PIRSF033091">
    <property type="entry name" value="Pesterase_YhaO"/>
    <property type="match status" value="1"/>
</dbReference>
<keyword evidence="1" id="KW-0378">Hydrolase</keyword>
<name>X0P9T6_9LACO</name>
<dbReference type="CDD" id="cd00840">
    <property type="entry name" value="MPP_Mre11_N"/>
    <property type="match status" value="1"/>
</dbReference>
<dbReference type="RefSeq" id="WP_035178495.1">
    <property type="nucleotide sequence ID" value="NZ_AZFY01000121.1"/>
</dbReference>
<evidence type="ECO:0000313" key="5">
    <source>
        <dbReference type="Proteomes" id="UP000019488"/>
    </source>
</evidence>
<feature type="domain" description="Calcineurin-like phosphoesterase" evidence="2">
    <location>
        <begin position="1"/>
        <end position="202"/>
    </location>
</feature>
<accession>X0P9T6</accession>
<dbReference type="EMBL" id="BAKI01000006">
    <property type="protein sequence ID" value="GAF35954.1"/>
    <property type="molecule type" value="Genomic_DNA"/>
</dbReference>
<gene>
    <name evidence="4" type="ORF">FD41_GL000889</name>
    <name evidence="3" type="ORF">JCM14108_888</name>
</gene>
<sequence length="410" mass="45962">MKFIHAADLHLDSPFLGLQNHTMPTELWNRVRESTFSSFNRLVNDAIEQQVDFVLLVGDLFDRNDHSVYAETFFIEQLNRLDKAGISVLISFGNHDYFSGDVSQLGYPQNTFVFPNHAATTKLTLKDGQRVAISGFSFDKQWIREPVIQGYPQRATDVNWHIGMLHGSLAASKSPEANYAPFSVGQLEAKDYDYWALGHIHKRQSLNSMGTINYSGNTQGRHINEPGEKGYLLVATDHQTLTTKFIPTAEIIWQTLQLPVSQARAGALADAVFKQLTTRDFKQLTFIRVVLVSDQPASADVLKAVSDGSLLATLQNMNSRNWQSLNCWLTSIKIHQSQPAIISHLDQQYFEEAKQVTFTSGQLKELAGSLKTTSFIHDDLEMTDTAADIFDRAMAILQENSQREAGDTSC</sequence>
<dbReference type="Proteomes" id="UP000051966">
    <property type="component" value="Unassembled WGS sequence"/>
</dbReference>
<dbReference type="Gene3D" id="3.60.21.10">
    <property type="match status" value="1"/>
</dbReference>
<dbReference type="PATRIC" id="fig|1423743.5.peg.917"/>
<dbReference type="EMBL" id="AZFY01000121">
    <property type="protein sequence ID" value="KRM04281.1"/>
    <property type="molecule type" value="Genomic_DNA"/>
</dbReference>
<dbReference type="InterPro" id="IPR029052">
    <property type="entry name" value="Metallo-depent_PP-like"/>
</dbReference>
<dbReference type="InterPro" id="IPR004843">
    <property type="entry name" value="Calcineurin-like_PHP"/>
</dbReference>
<evidence type="ECO:0000313" key="6">
    <source>
        <dbReference type="Proteomes" id="UP000051966"/>
    </source>
</evidence>
<dbReference type="GO" id="GO:0004527">
    <property type="term" value="F:exonuclease activity"/>
    <property type="evidence" value="ECO:0007669"/>
    <property type="project" value="UniProtKB-KW"/>
</dbReference>
<keyword evidence="6" id="KW-1185">Reference proteome</keyword>
<dbReference type="OrthoDB" id="9773856at2"/>
<dbReference type="eggNOG" id="COG0420">
    <property type="taxonomic scope" value="Bacteria"/>
</dbReference>
<dbReference type="Pfam" id="PF00149">
    <property type="entry name" value="Metallophos"/>
    <property type="match status" value="1"/>
</dbReference>
<dbReference type="Proteomes" id="UP000019488">
    <property type="component" value="Unassembled WGS sequence"/>
</dbReference>
<proteinExistence type="predicted"/>
<evidence type="ECO:0000313" key="3">
    <source>
        <dbReference type="EMBL" id="GAF35954.1"/>
    </source>
</evidence>
<reference evidence="3" key="1">
    <citation type="journal article" date="2014" name="Genome Announc.">
        <title>Draft Genome Sequences of Two Lactobacillus Strains, L. farraginis JCM 14108T and L. composti JCM 14202T, Isolated from Compost of Distilled Shochu Residue.</title>
        <authorList>
            <person name="Yuki M."/>
            <person name="Oshima K."/>
            <person name="Suda W."/>
            <person name="Kitahara M."/>
            <person name="Kitamura K."/>
            <person name="Iida T."/>
            <person name="Hattori M."/>
            <person name="Ohkuma M."/>
        </authorList>
    </citation>
    <scope>NUCLEOTIDE SEQUENCE [LARGE SCALE GENOMIC DNA]</scope>
    <source>
        <strain evidence="3">JCM 14108</strain>
    </source>
</reference>
<dbReference type="PANTHER" id="PTHR30337:SF7">
    <property type="entry name" value="PHOSPHOESTERASE"/>
    <property type="match status" value="1"/>
</dbReference>
<reference evidence="4 6" key="2">
    <citation type="journal article" date="2015" name="Genome Announc.">
        <title>Expanding the biotechnology potential of lactobacilli through comparative genomics of 213 strains and associated genera.</title>
        <authorList>
            <person name="Sun Z."/>
            <person name="Harris H.M."/>
            <person name="McCann A."/>
            <person name="Guo C."/>
            <person name="Argimon S."/>
            <person name="Zhang W."/>
            <person name="Yang X."/>
            <person name="Jeffery I.B."/>
            <person name="Cooney J.C."/>
            <person name="Kagawa T.F."/>
            <person name="Liu W."/>
            <person name="Song Y."/>
            <person name="Salvetti E."/>
            <person name="Wrobel A."/>
            <person name="Rasinkangas P."/>
            <person name="Parkhill J."/>
            <person name="Rea M.C."/>
            <person name="O'Sullivan O."/>
            <person name="Ritari J."/>
            <person name="Douillard F.P."/>
            <person name="Paul Ross R."/>
            <person name="Yang R."/>
            <person name="Briner A.E."/>
            <person name="Felis G.E."/>
            <person name="de Vos W.M."/>
            <person name="Barrangou R."/>
            <person name="Klaenhammer T.R."/>
            <person name="Caufield P.W."/>
            <person name="Cui Y."/>
            <person name="Zhang H."/>
            <person name="O'Toole P.W."/>
        </authorList>
    </citation>
    <scope>NUCLEOTIDE SEQUENCE [LARGE SCALE GENOMIC DNA]</scope>
    <source>
        <strain evidence="4 6">DSM 18382</strain>
    </source>
</reference>